<dbReference type="Gene3D" id="1.25.10.10">
    <property type="entry name" value="Leucine-rich Repeat Variant"/>
    <property type="match status" value="1"/>
</dbReference>
<dbReference type="SMART" id="SM00567">
    <property type="entry name" value="EZ_HEAT"/>
    <property type="match status" value="4"/>
</dbReference>
<dbReference type="EMBL" id="CWGJ01000011">
    <property type="protein sequence ID" value="CRX38108.1"/>
    <property type="molecule type" value="Genomic_DNA"/>
</dbReference>
<dbReference type="Pfam" id="PF13646">
    <property type="entry name" value="HEAT_2"/>
    <property type="match status" value="1"/>
</dbReference>
<sequence length="351" mass="40201">MDALLRYTLYGITISILLLEVGLMVTCCLLIILIKSVTRRKQQKRDKNAAAIRALIDKHLLNDLPLTTLSIPNDLNDFQNVLECAETYDHLFTDERWQNIKEKIFAENLTPFLSAYATSFSWVKRQLAARAMLLCPHKAQRELLEKLLDDNRFLVRVTAATCITRISDQLLFEKVIKKMSMESPHSQFPYRDALIQVDEEKFRWIEKVLRETNNIKTQAICLDILSERYSNNAFDLVQPFLHCSDITCRTLAIKVLGSIPLPESKKILLHRLEDSDWNIRAEAIMSLEKLHALEAIPQLREALNDPVWWVRLKAAMALKSIGKDGLDVLNAKLSEKGSKACEIAQYALALP</sequence>
<keyword evidence="1" id="KW-0812">Transmembrane</keyword>
<dbReference type="InterPro" id="IPR004155">
    <property type="entry name" value="PBS_lyase_HEAT"/>
</dbReference>
<evidence type="ECO:0000313" key="2">
    <source>
        <dbReference type="EMBL" id="CRX38108.1"/>
    </source>
</evidence>
<evidence type="ECO:0000313" key="3">
    <source>
        <dbReference type="Proteomes" id="UP000220251"/>
    </source>
</evidence>
<accession>A0A0H5DQ01</accession>
<dbReference type="InterPro" id="IPR016024">
    <property type="entry name" value="ARM-type_fold"/>
</dbReference>
<dbReference type="InterPro" id="IPR011989">
    <property type="entry name" value="ARM-like"/>
</dbReference>
<keyword evidence="1" id="KW-0472">Membrane</keyword>
<organism evidence="2 3">
    <name type="scientific">Estrella lausannensis</name>
    <dbReference type="NCBI Taxonomy" id="483423"/>
    <lineage>
        <taxon>Bacteria</taxon>
        <taxon>Pseudomonadati</taxon>
        <taxon>Chlamydiota</taxon>
        <taxon>Chlamydiia</taxon>
        <taxon>Parachlamydiales</taxon>
        <taxon>Candidatus Criblamydiaceae</taxon>
        <taxon>Estrella</taxon>
    </lineage>
</organism>
<evidence type="ECO:0000256" key="1">
    <source>
        <dbReference type="SAM" id="Phobius"/>
    </source>
</evidence>
<keyword evidence="3" id="KW-1185">Reference proteome</keyword>
<dbReference type="RefSeq" id="WP_098037959.1">
    <property type="nucleotide sequence ID" value="NZ_CWGJ01000011.1"/>
</dbReference>
<proteinExistence type="predicted"/>
<dbReference type="OrthoDB" id="2112914at2"/>
<dbReference type="Proteomes" id="UP000220251">
    <property type="component" value="Unassembled WGS sequence"/>
</dbReference>
<dbReference type="GO" id="GO:0016491">
    <property type="term" value="F:oxidoreductase activity"/>
    <property type="evidence" value="ECO:0007669"/>
    <property type="project" value="TreeGrafter"/>
</dbReference>
<dbReference type="PANTHER" id="PTHR12697">
    <property type="entry name" value="PBS LYASE HEAT-LIKE PROTEIN"/>
    <property type="match status" value="1"/>
</dbReference>
<reference evidence="3" key="1">
    <citation type="submission" date="2015-06" db="EMBL/GenBank/DDBJ databases">
        <authorList>
            <person name="Bertelli C."/>
        </authorList>
    </citation>
    <scope>NUCLEOTIDE SEQUENCE [LARGE SCALE GENOMIC DNA]</scope>
    <source>
        <strain evidence="3">CRIB-30</strain>
    </source>
</reference>
<dbReference type="SUPFAM" id="SSF48371">
    <property type="entry name" value="ARM repeat"/>
    <property type="match status" value="1"/>
</dbReference>
<dbReference type="PANTHER" id="PTHR12697:SF5">
    <property type="entry name" value="DEOXYHYPUSINE HYDROXYLASE"/>
    <property type="match status" value="1"/>
</dbReference>
<name>A0A0H5DQ01_9BACT</name>
<feature type="transmembrane region" description="Helical" evidence="1">
    <location>
        <begin position="12"/>
        <end position="34"/>
    </location>
</feature>
<gene>
    <name evidence="2" type="ORF">ELAC_0756</name>
</gene>
<keyword evidence="1" id="KW-1133">Transmembrane helix</keyword>
<dbReference type="AlphaFoldDB" id="A0A0H5DQ01"/>
<protein>
    <submittedName>
        <fullName evidence="2">Putative membrane protein</fullName>
    </submittedName>
</protein>